<evidence type="ECO:0000259" key="10">
    <source>
        <dbReference type="PROSITE" id="PS50850"/>
    </source>
</evidence>
<dbReference type="AlphaFoldDB" id="A0A210QWC2"/>
<feature type="domain" description="Major facilitator superfamily (MFS) profile" evidence="10">
    <location>
        <begin position="83"/>
        <end position="676"/>
    </location>
</feature>
<feature type="transmembrane region" description="Helical" evidence="8">
    <location>
        <begin position="407"/>
        <end position="427"/>
    </location>
</feature>
<dbReference type="PROSITE" id="PS50850">
    <property type="entry name" value="MFS"/>
    <property type="match status" value="1"/>
</dbReference>
<keyword evidence="8" id="KW-0406">Ion transport</keyword>
<dbReference type="PANTHER" id="PTHR11388:SF100">
    <property type="entry name" value="SOLUTE CARRIER ORGANIC ANION TRANSPORTER FAMILY MEMBER 4A1"/>
    <property type="match status" value="1"/>
</dbReference>
<feature type="transmembrane region" description="Helical" evidence="8">
    <location>
        <begin position="562"/>
        <end position="584"/>
    </location>
</feature>
<dbReference type="NCBIfam" id="TIGR00805">
    <property type="entry name" value="oat"/>
    <property type="match status" value="1"/>
</dbReference>
<sequence length="757" mass="82223">MTVSHSQEYVSILHDGSGNSSPPIPDTPTSYDAPSSLDKCDRYSVTVCPRTDTDKDEEENEPCGWGPFTPGLCQRFRSPHWMLFWLCWAGGIQGMVVNGFVNVVISSVERRYDLSSTESGAIASCYDIASVLCLIPVSYFGGLGCKPRYLGIGVFVMGLGSLMFALPQFISGLYEMGGPEGPNLCGETSNTSLEHCMSSTGPTGLSHYKYIFYLGQLMHGAGAAPLYTLGTTYLDDNLPVTSSSMHQGLFYGCAILGPAVGYLAGGAFLDLYVDIDKGSSPSLSLSGPRYVGAWWVGFLLSAALAFIVAIPLCGFPSNLPGSWRFRAEHGKEVYRTRHTVSEPEYEPDKKKLMVMRILTSVRVLLLNPTFMFLNLAAACEGNVLAGFATFTPKFIQEQFSIPSSKAAMIVGFAAIPAGGGGTFLGGYLVKRYKLRMKGIIRLCLGLTLPSLILALCFIIHCPNQAFTGVNVPYRTTQNRTSGIGVVDACHQSCDCSHEDEYHPVCGSDGSMYFSPCYAGCTTTTRDSHTQVYHNCSCVHPTSHDSQQAVDGKCDSTCKLLPIFMPIFGLLMLLTFTCSMPALAATLRCVPPEERSFALGIQWIIARCLGSIPGPLLFGTLIDVSCVLWQRDCGQDGSCFFYDNQNMSNNLLSVGLVGKFLSTLFFLLALLLYRGAPQEGSADPSDKDSGATSLSSKELPRETIQHGHRQRETTHSIDTLTSSLQDELPNNNDILFIDCDEVIDAETKLTTQDMLLLT</sequence>
<keyword evidence="13" id="KW-1185">Reference proteome</keyword>
<keyword evidence="4 8" id="KW-0812">Transmembrane</keyword>
<feature type="region of interest" description="Disordered" evidence="9">
    <location>
        <begin position="14"/>
        <end position="35"/>
    </location>
</feature>
<keyword evidence="3" id="KW-1003">Cell membrane</keyword>
<dbReference type="OrthoDB" id="5062115at2759"/>
<evidence type="ECO:0000259" key="11">
    <source>
        <dbReference type="PROSITE" id="PS51465"/>
    </source>
</evidence>
<dbReference type="GO" id="GO:0006811">
    <property type="term" value="P:monoatomic ion transport"/>
    <property type="evidence" value="ECO:0007669"/>
    <property type="project" value="UniProtKB-KW"/>
</dbReference>
<dbReference type="Pfam" id="PF07648">
    <property type="entry name" value="Kazal_2"/>
    <property type="match status" value="1"/>
</dbReference>
<dbReference type="PANTHER" id="PTHR11388">
    <property type="entry name" value="ORGANIC ANION TRANSPORTER"/>
    <property type="match status" value="1"/>
</dbReference>
<dbReference type="GO" id="GO:0015347">
    <property type="term" value="F:sodium-independent organic anion transmembrane transporter activity"/>
    <property type="evidence" value="ECO:0007669"/>
    <property type="project" value="TreeGrafter"/>
</dbReference>
<evidence type="ECO:0000256" key="7">
    <source>
        <dbReference type="ARBA" id="ARBA00023157"/>
    </source>
</evidence>
<feature type="transmembrane region" description="Helical" evidence="8">
    <location>
        <begin position="439"/>
        <end position="460"/>
    </location>
</feature>
<gene>
    <name evidence="12" type="ORF">KP79_PYT24075</name>
</gene>
<dbReference type="Gene3D" id="3.30.60.30">
    <property type="match status" value="1"/>
</dbReference>
<feature type="domain" description="Kazal-like" evidence="11">
    <location>
        <begin position="483"/>
        <end position="539"/>
    </location>
</feature>
<dbReference type="InterPro" id="IPR004156">
    <property type="entry name" value="OATP"/>
</dbReference>
<feature type="transmembrane region" description="Helical" evidence="8">
    <location>
        <begin position="149"/>
        <end position="170"/>
    </location>
</feature>
<dbReference type="SUPFAM" id="SSF103473">
    <property type="entry name" value="MFS general substrate transporter"/>
    <property type="match status" value="1"/>
</dbReference>
<dbReference type="GO" id="GO:0043252">
    <property type="term" value="P:sodium-independent organic anion transport"/>
    <property type="evidence" value="ECO:0007669"/>
    <property type="project" value="TreeGrafter"/>
</dbReference>
<feature type="transmembrane region" description="Helical" evidence="8">
    <location>
        <begin position="121"/>
        <end position="142"/>
    </location>
</feature>
<keyword evidence="7" id="KW-1015">Disulfide bond</keyword>
<evidence type="ECO:0000256" key="2">
    <source>
        <dbReference type="ARBA" id="ARBA00009657"/>
    </source>
</evidence>
<evidence type="ECO:0000313" key="12">
    <source>
        <dbReference type="EMBL" id="OWF53067.1"/>
    </source>
</evidence>
<dbReference type="Proteomes" id="UP000242188">
    <property type="component" value="Unassembled WGS sequence"/>
</dbReference>
<dbReference type="Pfam" id="PF03137">
    <property type="entry name" value="OATP"/>
    <property type="match status" value="1"/>
</dbReference>
<organism evidence="12 13">
    <name type="scientific">Mizuhopecten yessoensis</name>
    <name type="common">Japanese scallop</name>
    <name type="synonym">Patinopecten yessoensis</name>
    <dbReference type="NCBI Taxonomy" id="6573"/>
    <lineage>
        <taxon>Eukaryota</taxon>
        <taxon>Metazoa</taxon>
        <taxon>Spiralia</taxon>
        <taxon>Lophotrochozoa</taxon>
        <taxon>Mollusca</taxon>
        <taxon>Bivalvia</taxon>
        <taxon>Autobranchia</taxon>
        <taxon>Pteriomorphia</taxon>
        <taxon>Pectinida</taxon>
        <taxon>Pectinoidea</taxon>
        <taxon>Pectinidae</taxon>
        <taxon>Mizuhopecten</taxon>
    </lineage>
</organism>
<evidence type="ECO:0000256" key="1">
    <source>
        <dbReference type="ARBA" id="ARBA00004651"/>
    </source>
</evidence>
<keyword evidence="5 8" id="KW-1133">Transmembrane helix</keyword>
<dbReference type="SUPFAM" id="SSF100895">
    <property type="entry name" value="Kazal-type serine protease inhibitors"/>
    <property type="match status" value="1"/>
</dbReference>
<dbReference type="InterPro" id="IPR036259">
    <property type="entry name" value="MFS_trans_sf"/>
</dbReference>
<name>A0A210QWC2_MIZYE</name>
<evidence type="ECO:0000256" key="4">
    <source>
        <dbReference type="ARBA" id="ARBA00022692"/>
    </source>
</evidence>
<comment type="subcellular location">
    <subcellularLocation>
        <location evidence="1 8">Cell membrane</location>
        <topology evidence="1 8">Multi-pass membrane protein</topology>
    </subcellularLocation>
</comment>
<feature type="transmembrane region" description="Helical" evidence="8">
    <location>
        <begin position="249"/>
        <end position="273"/>
    </location>
</feature>
<feature type="region of interest" description="Disordered" evidence="9">
    <location>
        <begin position="678"/>
        <end position="714"/>
    </location>
</feature>
<feature type="transmembrane region" description="Helical" evidence="8">
    <location>
        <begin position="363"/>
        <end position="387"/>
    </location>
</feature>
<proteinExistence type="inferred from homology"/>
<evidence type="ECO:0000256" key="5">
    <source>
        <dbReference type="ARBA" id="ARBA00022989"/>
    </source>
</evidence>
<accession>A0A210QWC2</accession>
<dbReference type="InterPro" id="IPR036058">
    <property type="entry name" value="Kazal_dom_sf"/>
</dbReference>
<feature type="transmembrane region" description="Helical" evidence="8">
    <location>
        <begin position="293"/>
        <end position="315"/>
    </location>
</feature>
<keyword evidence="6 8" id="KW-0472">Membrane</keyword>
<dbReference type="EMBL" id="NEDP02001523">
    <property type="protein sequence ID" value="OWF53067.1"/>
    <property type="molecule type" value="Genomic_DNA"/>
</dbReference>
<dbReference type="PROSITE" id="PS51465">
    <property type="entry name" value="KAZAL_2"/>
    <property type="match status" value="1"/>
</dbReference>
<feature type="transmembrane region" description="Helical" evidence="8">
    <location>
        <begin position="82"/>
        <end position="101"/>
    </location>
</feature>
<keyword evidence="8" id="KW-0813">Transport</keyword>
<evidence type="ECO:0000256" key="8">
    <source>
        <dbReference type="RuleBase" id="RU362056"/>
    </source>
</evidence>
<comment type="similarity">
    <text evidence="2 8">Belongs to the organo anion transporter (TC 2.A.60) family.</text>
</comment>
<evidence type="ECO:0000256" key="3">
    <source>
        <dbReference type="ARBA" id="ARBA00022475"/>
    </source>
</evidence>
<evidence type="ECO:0000313" key="13">
    <source>
        <dbReference type="Proteomes" id="UP000242188"/>
    </source>
</evidence>
<evidence type="ECO:0000256" key="6">
    <source>
        <dbReference type="ARBA" id="ARBA00023136"/>
    </source>
</evidence>
<feature type="compositionally biased region" description="Basic and acidic residues" evidence="9">
    <location>
        <begin position="697"/>
        <end position="714"/>
    </location>
</feature>
<comment type="caution">
    <text evidence="12">The sequence shown here is derived from an EMBL/GenBank/DDBJ whole genome shotgun (WGS) entry which is preliminary data.</text>
</comment>
<protein>
    <recommendedName>
        <fullName evidence="8">Solute carrier organic anion transporter family member</fullName>
    </recommendedName>
</protein>
<dbReference type="CDD" id="cd17403">
    <property type="entry name" value="MFS_SLCO4_OATP4"/>
    <property type="match status" value="1"/>
</dbReference>
<feature type="transmembrane region" description="Helical" evidence="8">
    <location>
        <begin position="210"/>
        <end position="229"/>
    </location>
</feature>
<feature type="compositionally biased region" description="Polar residues" evidence="9">
    <location>
        <begin position="17"/>
        <end position="33"/>
    </location>
</feature>
<dbReference type="InterPro" id="IPR020846">
    <property type="entry name" value="MFS_dom"/>
</dbReference>
<dbReference type="GO" id="GO:0016323">
    <property type="term" value="C:basolateral plasma membrane"/>
    <property type="evidence" value="ECO:0007669"/>
    <property type="project" value="TreeGrafter"/>
</dbReference>
<evidence type="ECO:0000256" key="9">
    <source>
        <dbReference type="SAM" id="MobiDB-lite"/>
    </source>
</evidence>
<feature type="transmembrane region" description="Helical" evidence="8">
    <location>
        <begin position="596"/>
        <end position="621"/>
    </location>
</feature>
<dbReference type="Gene3D" id="1.20.1250.20">
    <property type="entry name" value="MFS general substrate transporter like domains"/>
    <property type="match status" value="2"/>
</dbReference>
<dbReference type="InterPro" id="IPR002350">
    <property type="entry name" value="Kazal_dom"/>
</dbReference>
<reference evidence="12 13" key="1">
    <citation type="journal article" date="2017" name="Nat. Ecol. Evol.">
        <title>Scallop genome provides insights into evolution of bilaterian karyotype and development.</title>
        <authorList>
            <person name="Wang S."/>
            <person name="Zhang J."/>
            <person name="Jiao W."/>
            <person name="Li J."/>
            <person name="Xun X."/>
            <person name="Sun Y."/>
            <person name="Guo X."/>
            <person name="Huan P."/>
            <person name="Dong B."/>
            <person name="Zhang L."/>
            <person name="Hu X."/>
            <person name="Sun X."/>
            <person name="Wang J."/>
            <person name="Zhao C."/>
            <person name="Wang Y."/>
            <person name="Wang D."/>
            <person name="Huang X."/>
            <person name="Wang R."/>
            <person name="Lv J."/>
            <person name="Li Y."/>
            <person name="Zhang Z."/>
            <person name="Liu B."/>
            <person name="Lu W."/>
            <person name="Hui Y."/>
            <person name="Liang J."/>
            <person name="Zhou Z."/>
            <person name="Hou R."/>
            <person name="Li X."/>
            <person name="Liu Y."/>
            <person name="Li H."/>
            <person name="Ning X."/>
            <person name="Lin Y."/>
            <person name="Zhao L."/>
            <person name="Xing Q."/>
            <person name="Dou J."/>
            <person name="Li Y."/>
            <person name="Mao J."/>
            <person name="Guo H."/>
            <person name="Dou H."/>
            <person name="Li T."/>
            <person name="Mu C."/>
            <person name="Jiang W."/>
            <person name="Fu Q."/>
            <person name="Fu X."/>
            <person name="Miao Y."/>
            <person name="Liu J."/>
            <person name="Yu Q."/>
            <person name="Li R."/>
            <person name="Liao H."/>
            <person name="Li X."/>
            <person name="Kong Y."/>
            <person name="Jiang Z."/>
            <person name="Chourrout D."/>
            <person name="Li R."/>
            <person name="Bao Z."/>
        </authorList>
    </citation>
    <scope>NUCLEOTIDE SEQUENCE [LARGE SCALE GENOMIC DNA]</scope>
    <source>
        <strain evidence="12 13">PY_sf001</strain>
    </source>
</reference>
<feature type="transmembrane region" description="Helical" evidence="8">
    <location>
        <begin position="650"/>
        <end position="672"/>
    </location>
</feature>